<keyword evidence="1" id="KW-0812">Transmembrane</keyword>
<evidence type="ECO:0000313" key="4">
    <source>
        <dbReference type="Proteomes" id="UP000070255"/>
    </source>
</evidence>
<sequence length="227" mass="22808">MTMAHPKRGIERPGGCAAATIDVILLAYDGVDALDLFGVHAVLAKASAVTAPDGAAPLRVAIAAASRVITTSCGIDLSCGAPLDTLDHAHAIVVPGGRGAAAAARHPSLATLLARAHMRGAAIYVVCSGALLVAAAGIANGRRLAIHHDKQQWLRDVAPSVEPAAGLIADGRLCSVGGDASPSTKATDLAFQLLADFAPYAVAPVAARMELRPGRGAAAARLLEATA</sequence>
<feature type="domain" description="DJ-1/PfpI" evidence="2">
    <location>
        <begin position="23"/>
        <end position="153"/>
    </location>
</feature>
<dbReference type="InterPro" id="IPR052158">
    <property type="entry name" value="INH-QAR"/>
</dbReference>
<dbReference type="SUPFAM" id="SSF52317">
    <property type="entry name" value="Class I glutamine amidotransferase-like"/>
    <property type="match status" value="1"/>
</dbReference>
<dbReference type="PANTHER" id="PTHR43130">
    <property type="entry name" value="ARAC-FAMILY TRANSCRIPTIONAL REGULATOR"/>
    <property type="match status" value="1"/>
</dbReference>
<dbReference type="EMBL" id="LNJQ01000004">
    <property type="protein sequence ID" value="KWZ37416.1"/>
    <property type="molecule type" value="Genomic_DNA"/>
</dbReference>
<reference evidence="3 4" key="1">
    <citation type="submission" date="2015-11" db="EMBL/GenBank/DDBJ databases">
        <authorList>
            <person name="Sahl J."/>
            <person name="Wagner D."/>
            <person name="Keim P."/>
        </authorList>
    </citation>
    <scope>NUCLEOTIDE SEQUENCE [LARGE SCALE GENOMIC DNA]</scope>
    <source>
        <strain evidence="3 4">BDU18</strain>
    </source>
</reference>
<protein>
    <submittedName>
        <fullName evidence="3">Short-chain dehydrogenase</fullName>
    </submittedName>
</protein>
<comment type="caution">
    <text evidence="3">The sequence shown here is derived from an EMBL/GenBank/DDBJ whole genome shotgun (WGS) entry which is preliminary data.</text>
</comment>
<keyword evidence="1" id="KW-0472">Membrane</keyword>
<evidence type="ECO:0000259" key="2">
    <source>
        <dbReference type="Pfam" id="PF01965"/>
    </source>
</evidence>
<dbReference type="InterPro" id="IPR002818">
    <property type="entry name" value="DJ-1/PfpI"/>
</dbReference>
<gene>
    <name evidence="3" type="ORF">WS72_20745</name>
</gene>
<proteinExistence type="predicted"/>
<dbReference type="Proteomes" id="UP000070255">
    <property type="component" value="Unassembled WGS sequence"/>
</dbReference>
<dbReference type="Gene3D" id="3.40.50.880">
    <property type="match status" value="1"/>
</dbReference>
<evidence type="ECO:0000313" key="3">
    <source>
        <dbReference type="EMBL" id="KWZ37416.1"/>
    </source>
</evidence>
<accession>A0ABR5T2F5</accession>
<evidence type="ECO:0000256" key="1">
    <source>
        <dbReference type="SAM" id="Phobius"/>
    </source>
</evidence>
<keyword evidence="1" id="KW-1133">Transmembrane helix</keyword>
<feature type="transmembrane region" description="Helical" evidence="1">
    <location>
        <begin position="121"/>
        <end position="139"/>
    </location>
</feature>
<dbReference type="Pfam" id="PF01965">
    <property type="entry name" value="DJ-1_PfpI"/>
    <property type="match status" value="1"/>
</dbReference>
<dbReference type="InterPro" id="IPR029062">
    <property type="entry name" value="Class_I_gatase-like"/>
</dbReference>
<dbReference type="PANTHER" id="PTHR43130:SF3">
    <property type="entry name" value="HTH-TYPE TRANSCRIPTIONAL REGULATOR RV1931C"/>
    <property type="match status" value="1"/>
</dbReference>
<keyword evidence="4" id="KW-1185">Reference proteome</keyword>
<name>A0ABR5T2F5_9BURK</name>
<organism evidence="3 4">
    <name type="scientific">Burkholderia savannae</name>
    <dbReference type="NCBI Taxonomy" id="1637837"/>
    <lineage>
        <taxon>Bacteria</taxon>
        <taxon>Pseudomonadati</taxon>
        <taxon>Pseudomonadota</taxon>
        <taxon>Betaproteobacteria</taxon>
        <taxon>Burkholderiales</taxon>
        <taxon>Burkholderiaceae</taxon>
        <taxon>Burkholderia</taxon>
        <taxon>pseudomallei group</taxon>
    </lineage>
</organism>